<keyword evidence="2" id="KW-1185">Reference proteome</keyword>
<evidence type="ECO:0000313" key="2">
    <source>
        <dbReference type="Proteomes" id="UP000294829"/>
    </source>
</evidence>
<protein>
    <submittedName>
        <fullName evidence="1">Uncharacterized protein</fullName>
    </submittedName>
</protein>
<reference evidence="1 2" key="1">
    <citation type="submission" date="2019-03" db="EMBL/GenBank/DDBJ databases">
        <title>Sapientia aquatica gen. nov., sp. nov., isolated from a crater lake.</title>
        <authorList>
            <person name="Felfoldi T."/>
            <person name="Szabo A."/>
            <person name="Toth E."/>
            <person name="Schumann P."/>
            <person name="Keki Z."/>
            <person name="Marialigeti K."/>
            <person name="Mathe I."/>
        </authorList>
    </citation>
    <scope>NUCLEOTIDE SEQUENCE [LARGE SCALE GENOMIC DNA]</scope>
    <source>
        <strain evidence="1 2">SA-152</strain>
    </source>
</reference>
<accession>A0A4V3AU98</accession>
<dbReference type="Proteomes" id="UP000294829">
    <property type="component" value="Unassembled WGS sequence"/>
</dbReference>
<proteinExistence type="predicted"/>
<dbReference type="RefSeq" id="WP_133330082.1">
    <property type="nucleotide sequence ID" value="NZ_SMYL01000009.1"/>
</dbReference>
<dbReference type="AlphaFoldDB" id="A0A4V3AU98"/>
<organism evidence="1 2">
    <name type="scientific">Sapientia aquatica</name>
    <dbReference type="NCBI Taxonomy" id="1549640"/>
    <lineage>
        <taxon>Bacteria</taxon>
        <taxon>Pseudomonadati</taxon>
        <taxon>Pseudomonadota</taxon>
        <taxon>Betaproteobacteria</taxon>
        <taxon>Burkholderiales</taxon>
        <taxon>Oxalobacteraceae</taxon>
        <taxon>Sapientia</taxon>
    </lineage>
</organism>
<dbReference type="EMBL" id="SMYL01000009">
    <property type="protein sequence ID" value="TDK63563.1"/>
    <property type="molecule type" value="Genomic_DNA"/>
</dbReference>
<name>A0A4V3AU98_9BURK</name>
<evidence type="ECO:0000313" key="1">
    <source>
        <dbReference type="EMBL" id="TDK63563.1"/>
    </source>
</evidence>
<dbReference type="OrthoDB" id="10020756at2"/>
<comment type="caution">
    <text evidence="1">The sequence shown here is derived from an EMBL/GenBank/DDBJ whole genome shotgun (WGS) entry which is preliminary data.</text>
</comment>
<sequence>MSNNTTLNNGTGGDIIQTIDNTTYKTQVITLANSTGVNIAAVKAASTAAVAADPALVVAISPNNTVGVTGTFWQATQPVSGTFWQTTQPVSIASMPTTAVTGTFWQATQPVSLSALPALVAGSAIVGKVGIDQTTVGTTNAVSLAQIGATTVVTGGLAGTLGVGGAVAAGGAITSNPVRIGGVAYTANPAAATTGTTANMMLDKMGRVAVVQGHVRDLVGKQATTITSSTAATTIITAGGAGVFNDITRLTVTNGSATATAITLSDGTYSEVFNCAAGGGFNIEFNPPMPATTAATAWTITCGTSVASIYVGTTYVKNL</sequence>
<gene>
    <name evidence="1" type="ORF">E2I14_15290</name>
</gene>